<comment type="caution">
    <text evidence="2">The sequence shown here is derived from an EMBL/GenBank/DDBJ whole genome shotgun (WGS) entry which is preliminary data.</text>
</comment>
<proteinExistence type="predicted"/>
<keyword evidence="3" id="KW-1185">Reference proteome</keyword>
<feature type="domain" description="HTH marR-type" evidence="1">
    <location>
        <begin position="5"/>
        <end position="137"/>
    </location>
</feature>
<dbReference type="Pfam" id="PF01047">
    <property type="entry name" value="MarR"/>
    <property type="match status" value="1"/>
</dbReference>
<dbReference type="InterPro" id="IPR039422">
    <property type="entry name" value="MarR/SlyA-like"/>
</dbReference>
<organism evidence="2 3">
    <name type="scientific">Pseudomonas taiwanensis</name>
    <dbReference type="NCBI Taxonomy" id="470150"/>
    <lineage>
        <taxon>Bacteria</taxon>
        <taxon>Pseudomonadati</taxon>
        <taxon>Pseudomonadota</taxon>
        <taxon>Gammaproteobacteria</taxon>
        <taxon>Pseudomonadales</taxon>
        <taxon>Pseudomonadaceae</taxon>
        <taxon>Pseudomonas</taxon>
    </lineage>
</organism>
<protein>
    <submittedName>
        <fullName evidence="2">Homoprotocatechuate degradation operon regulator HpaR</fullName>
    </submittedName>
</protein>
<evidence type="ECO:0000313" key="2">
    <source>
        <dbReference type="EMBL" id="MBC3475635.1"/>
    </source>
</evidence>
<dbReference type="RefSeq" id="WP_186478099.1">
    <property type="nucleotide sequence ID" value="NZ_JABWRS010000005.1"/>
</dbReference>
<dbReference type="Proteomes" id="UP000628086">
    <property type="component" value="Unassembled WGS sequence"/>
</dbReference>
<reference evidence="2 3" key="1">
    <citation type="journal article" date="2020" name="Microorganisms">
        <title>Reliable Identification of Environmental Pseudomonas Isolates Using the rpoD Gene.</title>
        <authorList>
            <consortium name="The Broad Institute Genome Sequencing Platform"/>
            <person name="Girard L."/>
            <person name="Lood C."/>
            <person name="Rokni-Zadeh H."/>
            <person name="van Noort V."/>
            <person name="Lavigne R."/>
            <person name="De Mot R."/>
        </authorList>
    </citation>
    <scope>NUCLEOTIDE SEQUENCE [LARGE SCALE GENOMIC DNA]</scope>
    <source>
        <strain evidence="2 3">RW7P2</strain>
    </source>
</reference>
<gene>
    <name evidence="2" type="primary">hpaR</name>
    <name evidence="2" type="ORF">HU747_08465</name>
</gene>
<dbReference type="Gene3D" id="1.10.10.10">
    <property type="entry name" value="Winged helix-like DNA-binding domain superfamily/Winged helix DNA-binding domain"/>
    <property type="match status" value="1"/>
</dbReference>
<dbReference type="InterPro" id="IPR012712">
    <property type="entry name" value="HpaR/FarR"/>
</dbReference>
<dbReference type="NCBIfam" id="TIGR02337">
    <property type="entry name" value="HpaR"/>
    <property type="match status" value="1"/>
</dbReference>
<dbReference type="EMBL" id="JABWRS010000005">
    <property type="protein sequence ID" value="MBC3475635.1"/>
    <property type="molecule type" value="Genomic_DNA"/>
</dbReference>
<dbReference type="InterPro" id="IPR000835">
    <property type="entry name" value="HTH_MarR-typ"/>
</dbReference>
<dbReference type="SMART" id="SM00347">
    <property type="entry name" value="HTH_MARR"/>
    <property type="match status" value="1"/>
</dbReference>
<name>A0ABR6V549_9PSED</name>
<dbReference type="InterPro" id="IPR036390">
    <property type="entry name" value="WH_DNA-bd_sf"/>
</dbReference>
<dbReference type="PANTHER" id="PTHR33164:SF13">
    <property type="entry name" value="4-HYDROXYPHENYLACETATE CATABOLISM PROTEIN"/>
    <property type="match status" value="1"/>
</dbReference>
<evidence type="ECO:0000313" key="3">
    <source>
        <dbReference type="Proteomes" id="UP000628086"/>
    </source>
</evidence>
<dbReference type="InterPro" id="IPR036388">
    <property type="entry name" value="WH-like_DNA-bd_sf"/>
</dbReference>
<sequence>MIKFRPSLTLNLLQAREVAMRFFRPSLKEHGLTEQQWRVIRILHEQGPIEILKLADLACILGPSMTGVVSRMQNAGLVVKRKVHHDQRIVLVDLTVAGLECFDSMSARMNDSYLRLQDQLGEEKLEVLLGLLNDLKHLKR</sequence>
<accession>A0ABR6V549</accession>
<dbReference type="PANTHER" id="PTHR33164">
    <property type="entry name" value="TRANSCRIPTIONAL REGULATOR, MARR FAMILY"/>
    <property type="match status" value="1"/>
</dbReference>
<dbReference type="SUPFAM" id="SSF46785">
    <property type="entry name" value="Winged helix' DNA-binding domain"/>
    <property type="match status" value="1"/>
</dbReference>
<dbReference type="PROSITE" id="PS50995">
    <property type="entry name" value="HTH_MARR_2"/>
    <property type="match status" value="1"/>
</dbReference>
<evidence type="ECO:0000259" key="1">
    <source>
        <dbReference type="PROSITE" id="PS50995"/>
    </source>
</evidence>